<evidence type="ECO:0000313" key="2">
    <source>
        <dbReference type="EMBL" id="RFF36552.1"/>
    </source>
</evidence>
<dbReference type="AlphaFoldDB" id="A0A3E1KD92"/>
<dbReference type="RefSeq" id="WP_181920698.1">
    <property type="nucleotide sequence ID" value="NZ_QUZM01000133.1"/>
</dbReference>
<feature type="non-terminal residue" evidence="2">
    <location>
        <position position="1"/>
    </location>
</feature>
<dbReference type="InterPro" id="IPR025668">
    <property type="entry name" value="Tnp_DDE_dom"/>
</dbReference>
<proteinExistence type="predicted"/>
<sequence>IKRRQAVEPVIGQLKQDCRLNRCYLKGAQGDALHVLGCAAGYNLRWLMRWIAFLRAWLQAMRVRSSRSSSIVWPANMVSGV</sequence>
<name>A0A3E1KD92_9XANT</name>
<evidence type="ECO:0000313" key="3">
    <source>
        <dbReference type="Proteomes" id="UP000259570"/>
    </source>
</evidence>
<feature type="domain" description="Transposase DDE" evidence="1">
    <location>
        <begin position="2"/>
        <end position="47"/>
    </location>
</feature>
<dbReference type="EMBL" id="QUZM01000133">
    <property type="protein sequence ID" value="RFF36552.1"/>
    <property type="molecule type" value="Genomic_DNA"/>
</dbReference>
<dbReference type="Proteomes" id="UP000259570">
    <property type="component" value="Unassembled WGS sequence"/>
</dbReference>
<dbReference type="PANTHER" id="PTHR33803:SF3">
    <property type="entry name" value="BLL1974 PROTEIN"/>
    <property type="match status" value="1"/>
</dbReference>
<evidence type="ECO:0000259" key="1">
    <source>
        <dbReference type="Pfam" id="PF13751"/>
    </source>
</evidence>
<dbReference type="Pfam" id="PF13751">
    <property type="entry name" value="DDE_Tnp_1_6"/>
    <property type="match status" value="1"/>
</dbReference>
<dbReference type="PANTHER" id="PTHR33803">
    <property type="entry name" value="IS1478 TRANSPOSASE"/>
    <property type="match status" value="1"/>
</dbReference>
<reference evidence="2 3" key="1">
    <citation type="submission" date="2018-08" db="EMBL/GenBank/DDBJ databases">
        <title>Genome sequencing of X. nasturtii WHRI 8984.</title>
        <authorList>
            <person name="Studholme D.J."/>
            <person name="Mchugh J."/>
            <person name="Vicente J."/>
        </authorList>
    </citation>
    <scope>NUCLEOTIDE SEQUENCE [LARGE SCALE GENOMIC DNA]</scope>
    <source>
        <strain evidence="2 3">WHRI 8984</strain>
    </source>
</reference>
<accession>A0A3E1KD92</accession>
<gene>
    <name evidence="2" type="ORF">DZD52_21770</name>
</gene>
<organism evidence="2 3">
    <name type="scientific">Xanthomonas nasturtii</name>
    <dbReference type="NCBI Taxonomy" id="1843581"/>
    <lineage>
        <taxon>Bacteria</taxon>
        <taxon>Pseudomonadati</taxon>
        <taxon>Pseudomonadota</taxon>
        <taxon>Gammaproteobacteria</taxon>
        <taxon>Lysobacterales</taxon>
        <taxon>Lysobacteraceae</taxon>
        <taxon>Xanthomonas</taxon>
    </lineage>
</organism>
<comment type="caution">
    <text evidence="2">The sequence shown here is derived from an EMBL/GenBank/DDBJ whole genome shotgun (WGS) entry which is preliminary data.</text>
</comment>
<protein>
    <submittedName>
        <fullName evidence="2">IS5/IS1182 family transposase</fullName>
    </submittedName>
</protein>